<dbReference type="Proteomes" id="UP000663866">
    <property type="component" value="Unassembled WGS sequence"/>
</dbReference>
<dbReference type="InterPro" id="IPR019734">
    <property type="entry name" value="TPR_rpt"/>
</dbReference>
<dbReference type="Gene3D" id="1.25.40.10">
    <property type="entry name" value="Tetratricopeptide repeat domain"/>
    <property type="match status" value="1"/>
</dbReference>
<dbReference type="SUPFAM" id="SSF48452">
    <property type="entry name" value="TPR-like"/>
    <property type="match status" value="1"/>
</dbReference>
<dbReference type="AlphaFoldDB" id="A0A819J804"/>
<comment type="subcellular location">
    <subcellularLocation>
        <location evidence="1">Nucleus</location>
    </subcellularLocation>
</comment>
<keyword evidence="4 6" id="KW-0802">TPR repeat</keyword>
<name>A0A819J804_9BILA</name>
<feature type="compositionally biased region" description="Basic and acidic residues" evidence="7">
    <location>
        <begin position="47"/>
        <end position="65"/>
    </location>
</feature>
<feature type="compositionally biased region" description="Basic and acidic residues" evidence="7">
    <location>
        <begin position="438"/>
        <end position="457"/>
    </location>
</feature>
<accession>A0A819J804</accession>
<evidence type="ECO:0000256" key="7">
    <source>
        <dbReference type="SAM" id="MobiDB-lite"/>
    </source>
</evidence>
<dbReference type="EMBL" id="CAJOBG010001443">
    <property type="protein sequence ID" value="CAF3929571.1"/>
    <property type="molecule type" value="Genomic_DNA"/>
</dbReference>
<evidence type="ECO:0008006" key="10">
    <source>
        <dbReference type="Google" id="ProtNLM"/>
    </source>
</evidence>
<gene>
    <name evidence="8" type="ORF">OVN521_LOCUS11051</name>
</gene>
<dbReference type="GO" id="GO:0006335">
    <property type="term" value="P:DNA replication-dependent chromatin assembly"/>
    <property type="evidence" value="ECO:0007669"/>
    <property type="project" value="TreeGrafter"/>
</dbReference>
<proteinExistence type="inferred from homology"/>
<dbReference type="PANTHER" id="PTHR15081">
    <property type="entry name" value="NUCLEAR AUTOANTIGENIC SPERM PROTEIN NASP -RELATED"/>
    <property type="match status" value="1"/>
</dbReference>
<evidence type="ECO:0000313" key="8">
    <source>
        <dbReference type="EMBL" id="CAF3929571.1"/>
    </source>
</evidence>
<feature type="compositionally biased region" description="Basic and acidic residues" evidence="7">
    <location>
        <begin position="79"/>
        <end position="98"/>
    </location>
</feature>
<feature type="compositionally biased region" description="Acidic residues" evidence="7">
    <location>
        <begin position="230"/>
        <end position="244"/>
    </location>
</feature>
<dbReference type="InterPro" id="IPR011990">
    <property type="entry name" value="TPR-like_helical_dom_sf"/>
</dbReference>
<feature type="repeat" description="TPR" evidence="6">
    <location>
        <begin position="327"/>
        <end position="360"/>
    </location>
</feature>
<feature type="compositionally biased region" description="Acidic residues" evidence="7">
    <location>
        <begin position="25"/>
        <end position="38"/>
    </location>
</feature>
<keyword evidence="9" id="KW-1185">Reference proteome</keyword>
<keyword evidence="3" id="KW-0677">Repeat</keyword>
<dbReference type="PROSITE" id="PS50005">
    <property type="entry name" value="TPR"/>
    <property type="match status" value="1"/>
</dbReference>
<evidence type="ECO:0000256" key="6">
    <source>
        <dbReference type="PROSITE-ProRule" id="PRU00339"/>
    </source>
</evidence>
<dbReference type="GO" id="GO:0005654">
    <property type="term" value="C:nucleoplasm"/>
    <property type="evidence" value="ECO:0007669"/>
    <property type="project" value="TreeGrafter"/>
</dbReference>
<evidence type="ECO:0000313" key="9">
    <source>
        <dbReference type="Proteomes" id="UP000663866"/>
    </source>
</evidence>
<dbReference type="InterPro" id="IPR051730">
    <property type="entry name" value="NASP-like"/>
</dbReference>
<dbReference type="Pfam" id="PF13424">
    <property type="entry name" value="TPR_12"/>
    <property type="match status" value="1"/>
</dbReference>
<evidence type="ECO:0000256" key="2">
    <source>
        <dbReference type="ARBA" id="ARBA00008402"/>
    </source>
</evidence>
<dbReference type="GO" id="GO:0034080">
    <property type="term" value="P:CENP-A containing chromatin assembly"/>
    <property type="evidence" value="ECO:0007669"/>
    <property type="project" value="TreeGrafter"/>
</dbReference>
<feature type="compositionally biased region" description="Acidic residues" evidence="7">
    <location>
        <begin position="212"/>
        <end position="223"/>
    </location>
</feature>
<evidence type="ECO:0000256" key="1">
    <source>
        <dbReference type="ARBA" id="ARBA00004123"/>
    </source>
</evidence>
<sequence length="457" mass="51778">MSSDEQIPAEADVENVKGFDNTEASNEDSVNEVNDDEQVPQSDEQPTTEKEDSKSETTASEREAKNDDDDDEIKVNNTNKRDIDEVDKDDEHKNGQSHDDDDEEAISNKYCFCSRLFHFEIQAMATSASSNHFEIQDEEANSSFMLGKRDVLLNNYQSACDHLSKTCEKIVKLRGSDTAVELAEPYFYYGQALLYLGLHEQQVLGSDIVKDEDNDEDEEEGEEEQKKDGEEEQEQEENADDSIPDDEHINDLERAFEILECAHMIYSKLLETEPNDAHIITRIGDLHVMLADICNENGDHETALSHVLKAIELQEAINEQQRYRLLAESYYKLGLIYELINKFSEAVDSFDKALSTVRQAIDQTTGDDKENEREELKSLLPTIELKRNDAQASIADKHLIAQARDLIAGTTSTSHTTDNSTTEASVKDLTLNIRHKRPANDSEKTEDENKKPKTDDN</sequence>
<dbReference type="GO" id="GO:0042393">
    <property type="term" value="F:histone binding"/>
    <property type="evidence" value="ECO:0007669"/>
    <property type="project" value="TreeGrafter"/>
</dbReference>
<reference evidence="8" key="1">
    <citation type="submission" date="2021-02" db="EMBL/GenBank/DDBJ databases">
        <authorList>
            <person name="Nowell W R."/>
        </authorList>
    </citation>
    <scope>NUCLEOTIDE SEQUENCE</scope>
</reference>
<organism evidence="8 9">
    <name type="scientific">Rotaria magnacalcarata</name>
    <dbReference type="NCBI Taxonomy" id="392030"/>
    <lineage>
        <taxon>Eukaryota</taxon>
        <taxon>Metazoa</taxon>
        <taxon>Spiralia</taxon>
        <taxon>Gnathifera</taxon>
        <taxon>Rotifera</taxon>
        <taxon>Eurotatoria</taxon>
        <taxon>Bdelloidea</taxon>
        <taxon>Philodinida</taxon>
        <taxon>Philodinidae</taxon>
        <taxon>Rotaria</taxon>
    </lineage>
</organism>
<feature type="region of interest" description="Disordered" evidence="7">
    <location>
        <begin position="411"/>
        <end position="457"/>
    </location>
</feature>
<comment type="caution">
    <text evidence="8">The sequence shown here is derived from an EMBL/GenBank/DDBJ whole genome shotgun (WGS) entry which is preliminary data.</text>
</comment>
<evidence type="ECO:0000256" key="5">
    <source>
        <dbReference type="ARBA" id="ARBA00023242"/>
    </source>
</evidence>
<comment type="similarity">
    <text evidence="2">Belongs to the NASP family.</text>
</comment>
<feature type="region of interest" description="Disordered" evidence="7">
    <location>
        <begin position="212"/>
        <end position="247"/>
    </location>
</feature>
<evidence type="ECO:0000256" key="4">
    <source>
        <dbReference type="ARBA" id="ARBA00022803"/>
    </source>
</evidence>
<feature type="region of interest" description="Disordered" evidence="7">
    <location>
        <begin position="1"/>
        <end position="102"/>
    </location>
</feature>
<dbReference type="PROSITE" id="PS50293">
    <property type="entry name" value="TPR_REGION"/>
    <property type="match status" value="1"/>
</dbReference>
<keyword evidence="5" id="KW-0539">Nucleus</keyword>
<protein>
    <recommendedName>
        <fullName evidence="10">Tetratricopeptide SHNi-TPR domain-containing protein</fullName>
    </recommendedName>
</protein>
<dbReference type="SMART" id="SM00028">
    <property type="entry name" value="TPR"/>
    <property type="match status" value="2"/>
</dbReference>
<feature type="compositionally biased region" description="Low complexity" evidence="7">
    <location>
        <begin position="411"/>
        <end position="422"/>
    </location>
</feature>
<dbReference type="PANTHER" id="PTHR15081:SF1">
    <property type="entry name" value="NUCLEAR AUTOANTIGENIC SPERM PROTEIN"/>
    <property type="match status" value="1"/>
</dbReference>
<evidence type="ECO:0000256" key="3">
    <source>
        <dbReference type="ARBA" id="ARBA00022737"/>
    </source>
</evidence>